<dbReference type="OrthoDB" id="7874534at2"/>
<keyword evidence="5 12" id="KW-0813">Transport</keyword>
<evidence type="ECO:0000256" key="9">
    <source>
        <dbReference type="ARBA" id="ARBA00022748"/>
    </source>
</evidence>
<evidence type="ECO:0000256" key="2">
    <source>
        <dbReference type="ARBA" id="ARBA00004377"/>
    </source>
</evidence>
<keyword evidence="9 12" id="KW-0201">Cytochrome c-type biogenesis</keyword>
<dbReference type="AlphaFoldDB" id="A0A1Y0EC37"/>
<keyword evidence="11 12" id="KW-0472">Membrane</keyword>
<evidence type="ECO:0000256" key="3">
    <source>
        <dbReference type="ARBA" id="ARBA00008741"/>
    </source>
</evidence>
<dbReference type="RefSeq" id="WP_087207546.1">
    <property type="nucleotide sequence ID" value="NZ_CP021431.1"/>
</dbReference>
<keyword evidence="6 12" id="KW-1003">Cell membrane</keyword>
<dbReference type="Pfam" id="PF04995">
    <property type="entry name" value="CcmD"/>
    <property type="match status" value="1"/>
</dbReference>
<proteinExistence type="inferred from homology"/>
<dbReference type="GO" id="GO:0017004">
    <property type="term" value="P:cytochrome complex assembly"/>
    <property type="evidence" value="ECO:0007669"/>
    <property type="project" value="UniProtKB-KW"/>
</dbReference>
<evidence type="ECO:0000256" key="7">
    <source>
        <dbReference type="ARBA" id="ARBA00022519"/>
    </source>
</evidence>
<evidence type="ECO:0000256" key="12">
    <source>
        <dbReference type="RuleBase" id="RU363101"/>
    </source>
</evidence>
<evidence type="ECO:0000256" key="8">
    <source>
        <dbReference type="ARBA" id="ARBA00022692"/>
    </source>
</evidence>
<comment type="subcellular location">
    <subcellularLocation>
        <location evidence="2 12">Cell inner membrane</location>
        <topology evidence="2 12">Single-pass membrane protein</topology>
    </subcellularLocation>
</comment>
<name>A0A1Y0EC37_9RHOB</name>
<sequence>MPDLGSYAVEVTAAYLGSIVLLLAIVGVSWRRYARMRAALDEVEKNG</sequence>
<evidence type="ECO:0000256" key="1">
    <source>
        <dbReference type="ARBA" id="ARBA00002442"/>
    </source>
</evidence>
<organism evidence="13 14">
    <name type="scientific">Yoonia vestfoldensis</name>
    <dbReference type="NCBI Taxonomy" id="245188"/>
    <lineage>
        <taxon>Bacteria</taxon>
        <taxon>Pseudomonadati</taxon>
        <taxon>Pseudomonadota</taxon>
        <taxon>Alphaproteobacteria</taxon>
        <taxon>Rhodobacterales</taxon>
        <taxon>Paracoccaceae</taxon>
        <taxon>Yoonia</taxon>
    </lineage>
</organism>
<gene>
    <name evidence="13" type="ORF">LOKVESSMR4R_01745</name>
</gene>
<comment type="similarity">
    <text evidence="3 12">Belongs to the CcmD/CycX/HelD family.</text>
</comment>
<feature type="transmembrane region" description="Helical" evidence="12">
    <location>
        <begin position="12"/>
        <end position="30"/>
    </location>
</feature>
<comment type="function">
    <text evidence="1 12">Required for the export of heme to the periplasm for the biogenesis of c-type cytochromes.</text>
</comment>
<evidence type="ECO:0000256" key="11">
    <source>
        <dbReference type="ARBA" id="ARBA00023136"/>
    </source>
</evidence>
<evidence type="ECO:0000313" key="13">
    <source>
        <dbReference type="EMBL" id="ARU01058.1"/>
    </source>
</evidence>
<keyword evidence="7 12" id="KW-0997">Cell inner membrane</keyword>
<dbReference type="GO" id="GO:0015886">
    <property type="term" value="P:heme transport"/>
    <property type="evidence" value="ECO:0007669"/>
    <property type="project" value="InterPro"/>
</dbReference>
<keyword evidence="14" id="KW-1185">Reference proteome</keyword>
<evidence type="ECO:0000313" key="14">
    <source>
        <dbReference type="Proteomes" id="UP000195273"/>
    </source>
</evidence>
<dbReference type="KEGG" id="lvs:LOKVESSMR4R_01745"/>
<reference evidence="13 14" key="1">
    <citation type="submission" date="2017-05" db="EMBL/GenBank/DDBJ databases">
        <title>Genome Sequence of Loktanella vestfoldensis Strain SMR4r Isolated from a Culture of the Diatom Skeletonema marinoi.</title>
        <authorList>
            <person name="Topel M."/>
            <person name="Pinder M.I.M."/>
            <person name="Johansson O.N."/>
            <person name="Kourtchenko O."/>
            <person name="Godhe A."/>
            <person name="Clarke A.K."/>
        </authorList>
    </citation>
    <scope>NUCLEOTIDE SEQUENCE [LARGE SCALE GENOMIC DNA]</scope>
    <source>
        <strain evidence="13 14">SMR4r</strain>
    </source>
</reference>
<protein>
    <recommendedName>
        <fullName evidence="4 12">Heme exporter protein D</fullName>
    </recommendedName>
</protein>
<evidence type="ECO:0000256" key="10">
    <source>
        <dbReference type="ARBA" id="ARBA00022989"/>
    </source>
</evidence>
<dbReference type="GO" id="GO:0005886">
    <property type="term" value="C:plasma membrane"/>
    <property type="evidence" value="ECO:0007669"/>
    <property type="project" value="UniProtKB-SubCell"/>
</dbReference>
<keyword evidence="8 12" id="KW-0812">Transmembrane</keyword>
<evidence type="ECO:0000256" key="4">
    <source>
        <dbReference type="ARBA" id="ARBA00016461"/>
    </source>
</evidence>
<dbReference type="InterPro" id="IPR007078">
    <property type="entry name" value="Haem_export_protD_CcmD"/>
</dbReference>
<evidence type="ECO:0000256" key="5">
    <source>
        <dbReference type="ARBA" id="ARBA00022448"/>
    </source>
</evidence>
<keyword evidence="10 12" id="KW-1133">Transmembrane helix</keyword>
<accession>A0A1Y0EC37</accession>
<dbReference type="Proteomes" id="UP000195273">
    <property type="component" value="Chromosome"/>
</dbReference>
<dbReference type="EMBL" id="CP021431">
    <property type="protein sequence ID" value="ARU01058.1"/>
    <property type="molecule type" value="Genomic_DNA"/>
</dbReference>
<evidence type="ECO:0000256" key="6">
    <source>
        <dbReference type="ARBA" id="ARBA00022475"/>
    </source>
</evidence>